<evidence type="ECO:0000256" key="4">
    <source>
        <dbReference type="ARBA" id="ARBA00022630"/>
    </source>
</evidence>
<gene>
    <name evidence="9" type="primary">ubiH</name>
    <name evidence="9" type="synonym">visB</name>
    <name evidence="9" type="ORF">FLL46_03380</name>
</gene>
<sequence length="435" mass="48041">MSQSYDIVITGGGMAGATAAISFAQLGLSVALIEAVEPEQELSTSYDQRAVALSASSVAIYRSLGLWSELESVACPIKNIHVSDQGRFGFTRLAASDYLIDSLGEVILLEQAGPILWAALKQYPLIDIYCPAKLEKFESEKNYCRLTISQSTQTKDSDTENNQQLSTIDASLMIAADGTYSRIAETLNLPINREPYHQHAVIANISTDKKHDNHAFERFTNEGPLALLPLTANRMSLVWCHKPENADEVMAWDDGHFIEALQQAFGYRLGRITKVGKRYQYPLSLHHAQQHFSDRVLLFGNAAHTLHPIAGQGLNLSLRDIAALTDCLSNACLSNSRLSEHAESSRDFGNGEFLADYIQSRQADWQQTIIATDSLARLFSNDFLPLALVRNKAMNLINRLPFVKEQLANAAMGYSGFSSRLTRGLANQPIFKASK</sequence>
<dbReference type="Gene3D" id="3.50.50.60">
    <property type="entry name" value="FAD/NAD(P)-binding domain"/>
    <property type="match status" value="2"/>
</dbReference>
<keyword evidence="4" id="KW-0285">Flavoprotein</keyword>
<dbReference type="NCBIfam" id="TIGR01988">
    <property type="entry name" value="Ubi-OHases"/>
    <property type="match status" value="1"/>
</dbReference>
<keyword evidence="7" id="KW-0503">Monooxygenase</keyword>
<evidence type="ECO:0000313" key="9">
    <source>
        <dbReference type="EMBL" id="TQV89185.1"/>
    </source>
</evidence>
<dbReference type="Proteomes" id="UP000315439">
    <property type="component" value="Unassembled WGS sequence"/>
</dbReference>
<dbReference type="PANTHER" id="PTHR43876:SF8">
    <property type="entry name" value="2-OCTAPRENYL-6-METHOXYPHENOL HYDROXYLASE"/>
    <property type="match status" value="1"/>
</dbReference>
<dbReference type="GO" id="GO:0008681">
    <property type="term" value="F:2-octaprenyl-6-methoxyphenol hydroxylase activity"/>
    <property type="evidence" value="ECO:0007669"/>
    <property type="project" value="InterPro"/>
</dbReference>
<dbReference type="InterPro" id="IPR011295">
    <property type="entry name" value="UbiH"/>
</dbReference>
<feature type="domain" description="FAD-binding" evidence="8">
    <location>
        <begin position="5"/>
        <end position="330"/>
    </location>
</feature>
<dbReference type="NCBIfam" id="NF004356">
    <property type="entry name" value="PRK05732.1"/>
    <property type="match status" value="1"/>
</dbReference>
<comment type="pathway">
    <text evidence="2">Cofactor biosynthesis; ubiquinone biosynthesis.</text>
</comment>
<dbReference type="SUPFAM" id="SSF51905">
    <property type="entry name" value="FAD/NAD(P)-binding domain"/>
    <property type="match status" value="1"/>
</dbReference>
<protein>
    <submittedName>
        <fullName evidence="9">2-octaprenyl-6-methoxyphenyl hydroxylase</fullName>
        <ecNumber evidence="9">1.14.13.-</ecNumber>
    </submittedName>
</protein>
<dbReference type="GO" id="GO:0006744">
    <property type="term" value="P:ubiquinone biosynthetic process"/>
    <property type="evidence" value="ECO:0007669"/>
    <property type="project" value="UniProtKB-UniPathway"/>
</dbReference>
<dbReference type="PANTHER" id="PTHR43876">
    <property type="entry name" value="UBIQUINONE BIOSYNTHESIS MONOOXYGENASE COQ6, MITOCHONDRIAL"/>
    <property type="match status" value="1"/>
</dbReference>
<keyword evidence="10" id="KW-1185">Reference proteome</keyword>
<comment type="caution">
    <text evidence="9">The sequence shown here is derived from an EMBL/GenBank/DDBJ whole genome shotgun (WGS) entry which is preliminary data.</text>
</comment>
<evidence type="ECO:0000256" key="7">
    <source>
        <dbReference type="ARBA" id="ARBA00023033"/>
    </source>
</evidence>
<dbReference type="UniPathway" id="UPA00232"/>
<dbReference type="PRINTS" id="PR00420">
    <property type="entry name" value="RNGMNOXGNASE"/>
</dbReference>
<dbReference type="InterPro" id="IPR002938">
    <property type="entry name" value="FAD-bd"/>
</dbReference>
<dbReference type="Pfam" id="PF01494">
    <property type="entry name" value="FAD_binding_3"/>
    <property type="match status" value="1"/>
</dbReference>
<dbReference type="AlphaFoldDB" id="A0A545UI96"/>
<name>A0A545UI96_9GAMM</name>
<evidence type="ECO:0000256" key="3">
    <source>
        <dbReference type="ARBA" id="ARBA00005349"/>
    </source>
</evidence>
<dbReference type="EMBL" id="VIKS01000002">
    <property type="protein sequence ID" value="TQV89185.1"/>
    <property type="molecule type" value="Genomic_DNA"/>
</dbReference>
<dbReference type="OrthoDB" id="9769565at2"/>
<evidence type="ECO:0000256" key="1">
    <source>
        <dbReference type="ARBA" id="ARBA00001974"/>
    </source>
</evidence>
<evidence type="ECO:0000256" key="6">
    <source>
        <dbReference type="ARBA" id="ARBA00023002"/>
    </source>
</evidence>
<evidence type="ECO:0000313" key="10">
    <source>
        <dbReference type="Proteomes" id="UP000315439"/>
    </source>
</evidence>
<reference evidence="9 10" key="1">
    <citation type="submission" date="2019-07" db="EMBL/GenBank/DDBJ databases">
        <title>Draft genome for Aliikangiella sp. M105.</title>
        <authorList>
            <person name="Wang G."/>
        </authorList>
    </citation>
    <scope>NUCLEOTIDE SEQUENCE [LARGE SCALE GENOMIC DNA]</scope>
    <source>
        <strain evidence="9 10">M105</strain>
    </source>
</reference>
<proteinExistence type="inferred from homology"/>
<keyword evidence="5" id="KW-0274">FAD</keyword>
<organism evidence="9 10">
    <name type="scientific">Aliikangiella coralliicola</name>
    <dbReference type="NCBI Taxonomy" id="2592383"/>
    <lineage>
        <taxon>Bacteria</taxon>
        <taxon>Pseudomonadati</taxon>
        <taxon>Pseudomonadota</taxon>
        <taxon>Gammaproteobacteria</taxon>
        <taxon>Oceanospirillales</taxon>
        <taxon>Pleioneaceae</taxon>
        <taxon>Aliikangiella</taxon>
    </lineage>
</organism>
<evidence type="ECO:0000256" key="2">
    <source>
        <dbReference type="ARBA" id="ARBA00004749"/>
    </source>
</evidence>
<comment type="cofactor">
    <cofactor evidence="1">
        <name>FAD</name>
        <dbReference type="ChEBI" id="CHEBI:57692"/>
    </cofactor>
</comment>
<evidence type="ECO:0000256" key="5">
    <source>
        <dbReference type="ARBA" id="ARBA00022827"/>
    </source>
</evidence>
<dbReference type="NCBIfam" id="TIGR01984">
    <property type="entry name" value="UbiH"/>
    <property type="match status" value="1"/>
</dbReference>
<dbReference type="InterPro" id="IPR051205">
    <property type="entry name" value="UbiH/COQ6_monooxygenase"/>
</dbReference>
<dbReference type="InterPro" id="IPR010971">
    <property type="entry name" value="UbiH/COQ6"/>
</dbReference>
<dbReference type="RefSeq" id="WP_142892035.1">
    <property type="nucleotide sequence ID" value="NZ_ML660161.1"/>
</dbReference>
<evidence type="ECO:0000259" key="8">
    <source>
        <dbReference type="Pfam" id="PF01494"/>
    </source>
</evidence>
<keyword evidence="6 9" id="KW-0560">Oxidoreductase</keyword>
<comment type="similarity">
    <text evidence="3">Belongs to the UbiH/COQ6 family.</text>
</comment>
<dbReference type="EC" id="1.14.13.-" evidence="9"/>
<dbReference type="InterPro" id="IPR036188">
    <property type="entry name" value="FAD/NAD-bd_sf"/>
</dbReference>
<accession>A0A545UI96</accession>
<dbReference type="GO" id="GO:0071949">
    <property type="term" value="F:FAD binding"/>
    <property type="evidence" value="ECO:0007669"/>
    <property type="project" value="InterPro"/>
</dbReference>